<evidence type="ECO:0000313" key="2">
    <source>
        <dbReference type="Proteomes" id="UP000236316"/>
    </source>
</evidence>
<name>A0A2I2L3L2_9VIRU</name>
<dbReference type="KEGG" id="vg:35381997"/>
<dbReference type="GeneID" id="35381997"/>
<feature type="non-terminal residue" evidence="1">
    <location>
        <position position="1"/>
    </location>
</feature>
<sequence>LVSYVIKNNIIGKMSQAINVCNTPIFGRVALYARVDVRTGNDNTGQVGPATFTGGGGIPIVFLSPFRTLQAAANALDRSLRGNSTLRGMLGEAIILNGTNRENNTEYITGDLIIPDRILVATETFFPIPIVNVTGTLYLSGNNNISGVTFNVSRLVTEGSVCTRGIFLSDNATRGQSQYPFIQVKNGHLGLEDSTISTIYSSELFDITNSELALVGCNISEKDGKIGFDLHNSKAYLSNCKINLQVDVAVKEEGNSSFYITKSDLTIEGDDVVLNDLSNCNQCQTEYDRTFINILSKSAKDINTGNKIKYNFDTFTGNFDGLLNNDTSEYSVISDNGIISSNSSKVLRCISEYNVLISDQYLVFKHSEDLIITLPNNAYNGKALSMKFIDVQDRKIKGRFDRNDVEKIKKLDIINLVYINNAWYLM</sequence>
<reference evidence="1" key="1">
    <citation type="submission" date="2017-08" db="EMBL/GenBank/DDBJ databases">
        <authorList>
            <consortium name="Urmite Genomes"/>
        </authorList>
    </citation>
    <scope>NUCLEOTIDE SEQUENCE [LARGE SCALE GENOMIC DNA]</scope>
    <source>
        <strain evidence="1">IHUMI-LCC2</strain>
    </source>
</reference>
<dbReference type="RefSeq" id="YP_009448437.1">
    <property type="nucleotide sequence ID" value="NC_036594.1"/>
</dbReference>
<organism evidence="1">
    <name type="scientific">Orpheovirus IHUMI-LCC2</name>
    <dbReference type="NCBI Taxonomy" id="2023057"/>
    <lineage>
        <taxon>Viruses</taxon>
        <taxon>Varidnaviria</taxon>
        <taxon>Bamfordvirae</taxon>
        <taxon>Nucleocytoviricota</taxon>
        <taxon>Megaviricetes</taxon>
        <taxon>Pimascovirales</taxon>
        <taxon>Ocovirineae</taxon>
        <taxon>Orpheoviridae</taxon>
        <taxon>Alphaorpheovirus</taxon>
        <taxon>Alphaorpheovirus massiliense</taxon>
    </lineage>
</organism>
<protein>
    <submittedName>
        <fullName evidence="1">Uncharacterized protein</fullName>
    </submittedName>
</protein>
<dbReference type="EMBL" id="LT906555">
    <property type="protein sequence ID" value="SNW62135.1"/>
    <property type="molecule type" value="Genomic_DNA"/>
</dbReference>
<dbReference type="Proteomes" id="UP000236316">
    <property type="component" value="Segment"/>
</dbReference>
<accession>A0A2I2L3L2</accession>
<keyword evidence="2" id="KW-1185">Reference proteome</keyword>
<gene>
    <name evidence="1" type="ORF">ORPV_231</name>
</gene>
<proteinExistence type="predicted"/>
<evidence type="ECO:0000313" key="1">
    <source>
        <dbReference type="EMBL" id="SNW62135.1"/>
    </source>
</evidence>